<dbReference type="GO" id="GO:0032008">
    <property type="term" value="P:positive regulation of TOR signaling"/>
    <property type="evidence" value="ECO:0007669"/>
    <property type="project" value="InterPro"/>
</dbReference>
<dbReference type="InterPro" id="IPR028209">
    <property type="entry name" value="LAMTOR1/MEH1"/>
</dbReference>
<evidence type="ECO:0000256" key="3">
    <source>
        <dbReference type="ARBA" id="ARBA00023136"/>
    </source>
</evidence>
<keyword evidence="3" id="KW-0472">Membrane</keyword>
<evidence type="ECO:0000313" key="8">
    <source>
        <dbReference type="Proteomes" id="UP000007241"/>
    </source>
</evidence>
<dbReference type="Pfam" id="PF15454">
    <property type="entry name" value="LAMTOR"/>
    <property type="match status" value="1"/>
</dbReference>
<dbReference type="EMBL" id="GL882880">
    <property type="protein sequence ID" value="EGF82858.1"/>
    <property type="molecule type" value="Genomic_DNA"/>
</dbReference>
<evidence type="ECO:0000256" key="6">
    <source>
        <dbReference type="SAM" id="MobiDB-lite"/>
    </source>
</evidence>
<dbReference type="GO" id="GO:0001919">
    <property type="term" value="P:regulation of receptor recycling"/>
    <property type="evidence" value="ECO:0007669"/>
    <property type="project" value="InterPro"/>
</dbReference>
<proteinExistence type="predicted"/>
<evidence type="ECO:0000256" key="4">
    <source>
        <dbReference type="ARBA" id="ARBA00023139"/>
    </source>
</evidence>
<protein>
    <recommendedName>
        <fullName evidence="9">Late endosomal/lysosomal adaptor and MAPK and MTOR activator 1</fullName>
    </recommendedName>
</protein>
<reference evidence="7 8" key="1">
    <citation type="submission" date="2009-12" db="EMBL/GenBank/DDBJ databases">
        <title>The draft genome of Batrachochytrium dendrobatidis.</title>
        <authorList>
            <consortium name="US DOE Joint Genome Institute (JGI-PGF)"/>
            <person name="Kuo A."/>
            <person name="Salamov A."/>
            <person name="Schmutz J."/>
            <person name="Lucas S."/>
            <person name="Pitluck S."/>
            <person name="Rosenblum E."/>
            <person name="Stajich J."/>
            <person name="Eisen M."/>
            <person name="Grigoriev I.V."/>
        </authorList>
    </citation>
    <scope>NUCLEOTIDE SEQUENCE [LARGE SCALE GENOMIC DNA]</scope>
    <source>
        <strain evidence="8">JAM81 / FGSC 10211</strain>
    </source>
</reference>
<evidence type="ECO:0000256" key="1">
    <source>
        <dbReference type="ARBA" id="ARBA00004308"/>
    </source>
</evidence>
<evidence type="ECO:0000256" key="5">
    <source>
        <dbReference type="ARBA" id="ARBA00023288"/>
    </source>
</evidence>
<keyword evidence="2" id="KW-0519">Myristate</keyword>
<accession>F4NWP3</accession>
<keyword evidence="4" id="KW-0564">Palmitate</keyword>
<dbReference type="GO" id="GO:0043410">
    <property type="term" value="P:positive regulation of MAPK cascade"/>
    <property type="evidence" value="ECO:0007669"/>
    <property type="project" value="InterPro"/>
</dbReference>
<name>F4NWP3_BATDJ</name>
<evidence type="ECO:0008006" key="9">
    <source>
        <dbReference type="Google" id="ProtNLM"/>
    </source>
</evidence>
<dbReference type="GO" id="GO:0071230">
    <property type="term" value="P:cellular response to amino acid stimulus"/>
    <property type="evidence" value="ECO:0007669"/>
    <property type="project" value="InterPro"/>
</dbReference>
<dbReference type="GeneID" id="18242413"/>
<comment type="subcellular location">
    <subcellularLocation>
        <location evidence="1">Endomembrane system</location>
    </subcellularLocation>
</comment>
<dbReference type="GO" id="GO:0016197">
    <property type="term" value="P:endosomal transport"/>
    <property type="evidence" value="ECO:0007669"/>
    <property type="project" value="InterPro"/>
</dbReference>
<dbReference type="InParanoid" id="F4NWP3"/>
<feature type="compositionally biased region" description="Polar residues" evidence="6">
    <location>
        <begin position="13"/>
        <end position="27"/>
    </location>
</feature>
<dbReference type="HOGENOM" id="CLU_1440796_0_0_1"/>
<keyword evidence="8" id="KW-1185">Reference proteome</keyword>
<keyword evidence="5" id="KW-0449">Lipoprotein</keyword>
<dbReference type="OrthoDB" id="5562028at2759"/>
<dbReference type="RefSeq" id="XP_006677079.1">
    <property type="nucleotide sequence ID" value="XM_006677016.1"/>
</dbReference>
<evidence type="ECO:0000313" key="7">
    <source>
        <dbReference type="EMBL" id="EGF82858.1"/>
    </source>
</evidence>
<evidence type="ECO:0000256" key="2">
    <source>
        <dbReference type="ARBA" id="ARBA00022707"/>
    </source>
</evidence>
<gene>
    <name evidence="7" type="ORF">BATDEDRAFT_86398</name>
</gene>
<organism evidence="7 8">
    <name type="scientific">Batrachochytrium dendrobatidis (strain JAM81 / FGSC 10211)</name>
    <name type="common">Frog chytrid fungus</name>
    <dbReference type="NCBI Taxonomy" id="684364"/>
    <lineage>
        <taxon>Eukaryota</taxon>
        <taxon>Fungi</taxon>
        <taxon>Fungi incertae sedis</taxon>
        <taxon>Chytridiomycota</taxon>
        <taxon>Chytridiomycota incertae sedis</taxon>
        <taxon>Chytridiomycetes</taxon>
        <taxon>Rhizophydiales</taxon>
        <taxon>Rhizophydiales incertae sedis</taxon>
        <taxon>Batrachochytrium</taxon>
    </lineage>
</organism>
<feature type="region of interest" description="Disordered" evidence="6">
    <location>
        <begin position="1"/>
        <end position="27"/>
    </location>
</feature>
<dbReference type="AlphaFoldDB" id="F4NWP3"/>
<dbReference type="Proteomes" id="UP000007241">
    <property type="component" value="Unassembled WGS sequence"/>
</dbReference>
<dbReference type="GO" id="GO:0031902">
    <property type="term" value="C:late endosome membrane"/>
    <property type="evidence" value="ECO:0007669"/>
    <property type="project" value="InterPro"/>
</dbReference>
<sequence length="188" mass="20654">MGQCCSGLGGTRSSGSNEQTRLLAQDSDSPLNLRLQTSGYDSIPDMNTESSPTEVTIVQDKLKTVVQATAEHLMDISSIRMLDRLENNYAVQRSAEYRRALENAPQDDIVKELRLKRHPQTLIQLNPSTLIAPITTSSGHSISIHSLPSTTSVEQNEIDQFADYCSKISLALNNLKAKDTEVLIVPIS</sequence>
<dbReference type="GO" id="GO:0071986">
    <property type="term" value="C:Ragulator complex"/>
    <property type="evidence" value="ECO:0007669"/>
    <property type="project" value="InterPro"/>
</dbReference>
<dbReference type="GO" id="GO:0045121">
    <property type="term" value="C:membrane raft"/>
    <property type="evidence" value="ECO:0007669"/>
    <property type="project" value="InterPro"/>
</dbReference>